<dbReference type="AlphaFoldDB" id="A0AAJ1QFM4"/>
<sequence>MGEYLQEFIKKLTQKTLIMNILIKSYYRPYLLDRCLRSVYERVSDFKDIEITILDDGTPQKYLDKIKEKYPQTIFKFSKYRDEKIEKIDKHLEGVEQYHDRRIPTDLWYDAIAASSDVLIITEDDVWFVNDFNMKFYTEEMEKYGIQILKMGRDITETINYDLTNTIAYHTPKYIFKSHKLYNLLLNNSFNLRDSLTKLNLLPKYWRNELWKMYDIPMAMTRKDYLLYIWKDKYKRVVEDLQLANAVSWDLKTKGKNKYTLLKDKAMDFTARSSASFNAFNIKENFDLIRFNYILNELWLNNQFDEYENYPKDFSVDYIYNILIEKENKEFADNWKKWTQGLERMRLDTRLDNY</sequence>
<dbReference type="EMBL" id="JACAGJ010000005">
    <property type="protein sequence ID" value="MDM1073047.1"/>
    <property type="molecule type" value="Genomic_DNA"/>
</dbReference>
<protein>
    <recommendedName>
        <fullName evidence="3">Glycosyltransferase family 2 protein</fullName>
    </recommendedName>
</protein>
<proteinExistence type="predicted"/>
<evidence type="ECO:0008006" key="3">
    <source>
        <dbReference type="Google" id="ProtNLM"/>
    </source>
</evidence>
<comment type="caution">
    <text evidence="1">The sequence shown here is derived from an EMBL/GenBank/DDBJ whole genome shotgun (WGS) entry which is preliminary data.</text>
</comment>
<organism evidence="1 2">
    <name type="scientific">Empedobacter brevis</name>
    <dbReference type="NCBI Taxonomy" id="247"/>
    <lineage>
        <taxon>Bacteria</taxon>
        <taxon>Pseudomonadati</taxon>
        <taxon>Bacteroidota</taxon>
        <taxon>Flavobacteriia</taxon>
        <taxon>Flavobacteriales</taxon>
        <taxon>Weeksellaceae</taxon>
        <taxon>Empedobacter</taxon>
    </lineage>
</organism>
<dbReference type="CDD" id="cd00761">
    <property type="entry name" value="Glyco_tranf_GTA_type"/>
    <property type="match status" value="1"/>
</dbReference>
<reference evidence="1" key="2">
    <citation type="journal article" date="2022" name="Sci. Total Environ.">
        <title>Prevalence, transmission, and molecular epidemiology of tet(X)-positive bacteria among humans, animals, and environmental niches in China: An epidemiological, and genomic-based study.</title>
        <authorList>
            <person name="Dong N."/>
            <person name="Zeng Y."/>
            <person name="Cai C."/>
            <person name="Sun C."/>
            <person name="Lu J."/>
            <person name="Liu C."/>
            <person name="Zhou H."/>
            <person name="Sun Q."/>
            <person name="Shu L."/>
            <person name="Wang H."/>
            <person name="Wang Y."/>
            <person name="Wang S."/>
            <person name="Wu C."/>
            <person name="Chan E.W."/>
            <person name="Chen G."/>
            <person name="Shen Z."/>
            <person name="Chen S."/>
            <person name="Zhang R."/>
        </authorList>
    </citation>
    <scope>NUCLEOTIDE SEQUENCE</scope>
    <source>
        <strain evidence="1">R655-4</strain>
    </source>
</reference>
<gene>
    <name evidence="1" type="ORF">HX001_11190</name>
</gene>
<dbReference type="Proteomes" id="UP001170959">
    <property type="component" value="Unassembled WGS sequence"/>
</dbReference>
<evidence type="ECO:0000313" key="1">
    <source>
        <dbReference type="EMBL" id="MDM1073047.1"/>
    </source>
</evidence>
<name>A0AAJ1QFM4_9FLAO</name>
<accession>A0AAJ1QFM4</accession>
<evidence type="ECO:0000313" key="2">
    <source>
        <dbReference type="Proteomes" id="UP001170959"/>
    </source>
</evidence>
<reference evidence="1" key="1">
    <citation type="submission" date="2020-06" db="EMBL/GenBank/DDBJ databases">
        <authorList>
            <person name="Dong N."/>
        </authorList>
    </citation>
    <scope>NUCLEOTIDE SEQUENCE</scope>
    <source>
        <strain evidence="1">R655-4</strain>
    </source>
</reference>